<dbReference type="InterPro" id="IPR036162">
    <property type="entry name" value="Resolvase-like_N_sf"/>
</dbReference>
<evidence type="ECO:0000313" key="2">
    <source>
        <dbReference type="EMBL" id="OHA72101.1"/>
    </source>
</evidence>
<evidence type="ECO:0000259" key="1">
    <source>
        <dbReference type="SMART" id="SM00857"/>
    </source>
</evidence>
<dbReference type="Gene3D" id="3.40.50.1390">
    <property type="entry name" value="Resolvase, N-terminal catalytic domain"/>
    <property type="match status" value="1"/>
</dbReference>
<dbReference type="Pfam" id="PF00239">
    <property type="entry name" value="Resolvase"/>
    <property type="match status" value="1"/>
</dbReference>
<dbReference type="EMBL" id="MHUF01000024">
    <property type="protein sequence ID" value="OHA72101.1"/>
    <property type="molecule type" value="Genomic_DNA"/>
</dbReference>
<comment type="caution">
    <text evidence="2">The sequence shown here is derived from an EMBL/GenBank/DDBJ whole genome shotgun (WGS) entry which is preliminary data.</text>
</comment>
<gene>
    <name evidence="2" type="ORF">A3A27_02110</name>
</gene>
<dbReference type="GO" id="GO:0000150">
    <property type="term" value="F:DNA strand exchange activity"/>
    <property type="evidence" value="ECO:0007669"/>
    <property type="project" value="InterPro"/>
</dbReference>
<dbReference type="InterPro" id="IPR006119">
    <property type="entry name" value="Resolv_N"/>
</dbReference>
<accession>A0A1G2RJ90</accession>
<name>A0A1G2RJ90_9BACT</name>
<dbReference type="SUPFAM" id="SSF53041">
    <property type="entry name" value="Resolvase-like"/>
    <property type="match status" value="1"/>
</dbReference>
<organism evidence="2 3">
    <name type="scientific">Candidatus Wildermuthbacteria bacterium RIFCSPLOWO2_01_FULL_47_18</name>
    <dbReference type="NCBI Taxonomy" id="1802460"/>
    <lineage>
        <taxon>Bacteria</taxon>
        <taxon>Candidatus Wildermuthiibacteriota</taxon>
    </lineage>
</organism>
<evidence type="ECO:0000313" key="3">
    <source>
        <dbReference type="Proteomes" id="UP000177287"/>
    </source>
</evidence>
<protein>
    <recommendedName>
        <fullName evidence="1">Resolvase/invertase-type recombinase catalytic domain-containing protein</fullName>
    </recommendedName>
</protein>
<feature type="domain" description="Resolvase/invertase-type recombinase catalytic" evidence="1">
    <location>
        <begin position="18"/>
        <end position="161"/>
    </location>
</feature>
<dbReference type="GO" id="GO:0003677">
    <property type="term" value="F:DNA binding"/>
    <property type="evidence" value="ECO:0007669"/>
    <property type="project" value="InterPro"/>
</dbReference>
<reference evidence="2 3" key="1">
    <citation type="journal article" date="2016" name="Nat. Commun.">
        <title>Thousands of microbial genomes shed light on interconnected biogeochemical processes in an aquifer system.</title>
        <authorList>
            <person name="Anantharaman K."/>
            <person name="Brown C.T."/>
            <person name="Hug L.A."/>
            <person name="Sharon I."/>
            <person name="Castelle C.J."/>
            <person name="Probst A.J."/>
            <person name="Thomas B.C."/>
            <person name="Singh A."/>
            <person name="Wilkins M.J."/>
            <person name="Karaoz U."/>
            <person name="Brodie E.L."/>
            <person name="Williams K.H."/>
            <person name="Hubbard S.S."/>
            <person name="Banfield J.F."/>
        </authorList>
    </citation>
    <scope>NUCLEOTIDE SEQUENCE [LARGE SCALE GENOMIC DNA]</scope>
</reference>
<dbReference type="AlphaFoldDB" id="A0A1G2RJ90"/>
<dbReference type="SMART" id="SM00857">
    <property type="entry name" value="Resolvase"/>
    <property type="match status" value="1"/>
</dbReference>
<proteinExistence type="predicted"/>
<sequence length="168" mass="19195">MKNFTKDVTNNGVENKFSIIYTRTENNDNEALADQIIDALKFSHLIGIYPYRAYTARGSVTGKDHKNVLKMAMDFCLDKKSFVVAVIVPDIESIARNIEDFLKIKETLRAHGIEIYAISEVMKKETNRYALMWNEEIITAAMGMSLNMMVEMQTREAAETWKAQETGK</sequence>
<dbReference type="Proteomes" id="UP000177287">
    <property type="component" value="Unassembled WGS sequence"/>
</dbReference>